<dbReference type="PANTHER" id="PTHR35333:SF3">
    <property type="entry name" value="BETA-LACTAMASE-TYPE TRANSPEPTIDASE FOLD CONTAINING PROTEIN"/>
    <property type="match status" value="1"/>
</dbReference>
<reference evidence="4" key="1">
    <citation type="submission" date="2019-11" db="EMBL/GenBank/DDBJ databases">
        <authorList>
            <person name="Feng L."/>
        </authorList>
    </citation>
    <scope>NUCLEOTIDE SEQUENCE</scope>
    <source>
        <strain evidence="4">BgluceraseaLFYP119</strain>
    </source>
</reference>
<feature type="region of interest" description="Disordered" evidence="1">
    <location>
        <begin position="24"/>
        <end position="133"/>
    </location>
</feature>
<organism evidence="4">
    <name type="scientific">Blautia glucerasea</name>
    <dbReference type="NCBI Taxonomy" id="536633"/>
    <lineage>
        <taxon>Bacteria</taxon>
        <taxon>Bacillati</taxon>
        <taxon>Bacillota</taxon>
        <taxon>Clostridia</taxon>
        <taxon>Lachnospirales</taxon>
        <taxon>Lachnospiraceae</taxon>
        <taxon>Blautia</taxon>
    </lineage>
</organism>
<dbReference type="InterPro" id="IPR045155">
    <property type="entry name" value="Beta-lactam_cat"/>
</dbReference>
<dbReference type="EMBL" id="CACRST010000013">
    <property type="protein sequence ID" value="VYT00149.1"/>
    <property type="molecule type" value="Genomic_DNA"/>
</dbReference>
<gene>
    <name evidence="4" type="ORF">BGLFYP119_01418</name>
</gene>
<feature type="compositionally biased region" description="Low complexity" evidence="1">
    <location>
        <begin position="114"/>
        <end position="127"/>
    </location>
</feature>
<evidence type="ECO:0000259" key="3">
    <source>
        <dbReference type="Pfam" id="PF13354"/>
    </source>
</evidence>
<sequence length="375" mass="40513">MNRNKIKKSLLVVLASLAVVFQSGCADPEQNVKKAVEVPMEDLGEEPPVTPETEENANIGDQQGPKPQAEAEEPSAQETMNPEPPPDEEEEKEDPDHHPEPPPGEEYADGETEGSLSPPSGSSSIFGGSQGADAATDEALSTLLSSLPFPSGNGSWSAYVCNLEENTEGMLNEHRMQAASLIKLYIMGAVYEKYDSLAAQYGRESLDANLRAMITVSDNDAANALTSYLGGGDSSAGMQAVNNYCSVNGYMNTHMGRLLLQSNQYDDNYTSAADCGHFLKMVYDGWMEGNDKESAMFELLAAQQRRNKIPAQMPSGVSVANKTGELADVENDAGIIYYSDNDLVIVFMSENLSQPGAAQSTIASLSRQIYDYYQQ</sequence>
<feature type="chain" id="PRO_5038459217" description="Beta-lactamase class A catalytic domain-containing protein" evidence="2">
    <location>
        <begin position="27"/>
        <end position="375"/>
    </location>
</feature>
<dbReference type="PANTHER" id="PTHR35333">
    <property type="entry name" value="BETA-LACTAMASE"/>
    <property type="match status" value="1"/>
</dbReference>
<evidence type="ECO:0000256" key="1">
    <source>
        <dbReference type="SAM" id="MobiDB-lite"/>
    </source>
</evidence>
<dbReference type="SUPFAM" id="SSF56601">
    <property type="entry name" value="beta-lactamase/transpeptidase-like"/>
    <property type="match status" value="1"/>
</dbReference>
<dbReference type="Gene3D" id="3.40.710.10">
    <property type="entry name" value="DD-peptidase/beta-lactamase superfamily"/>
    <property type="match status" value="1"/>
</dbReference>
<dbReference type="AlphaFoldDB" id="A0A6N2T5V2"/>
<dbReference type="InterPro" id="IPR012338">
    <property type="entry name" value="Beta-lactam/transpept-like"/>
</dbReference>
<keyword evidence="2" id="KW-0732">Signal</keyword>
<feature type="domain" description="Beta-lactamase class A catalytic" evidence="3">
    <location>
        <begin position="206"/>
        <end position="346"/>
    </location>
</feature>
<evidence type="ECO:0000313" key="4">
    <source>
        <dbReference type="EMBL" id="VYT00149.1"/>
    </source>
</evidence>
<dbReference type="RefSeq" id="WP_412109966.1">
    <property type="nucleotide sequence ID" value="NZ_CACRST010000013.1"/>
</dbReference>
<evidence type="ECO:0000256" key="2">
    <source>
        <dbReference type="SAM" id="SignalP"/>
    </source>
</evidence>
<name>A0A6N2T5V2_9FIRM</name>
<feature type="signal peptide" evidence="2">
    <location>
        <begin position="1"/>
        <end position="26"/>
    </location>
</feature>
<dbReference type="InterPro" id="IPR000871">
    <property type="entry name" value="Beta-lactam_class-A"/>
</dbReference>
<dbReference type="GO" id="GO:0008800">
    <property type="term" value="F:beta-lactamase activity"/>
    <property type="evidence" value="ECO:0007669"/>
    <property type="project" value="InterPro"/>
</dbReference>
<protein>
    <recommendedName>
        <fullName evidence="3">Beta-lactamase class A catalytic domain-containing protein</fullName>
    </recommendedName>
</protein>
<dbReference type="GO" id="GO:0030655">
    <property type="term" value="P:beta-lactam antibiotic catabolic process"/>
    <property type="evidence" value="ECO:0007669"/>
    <property type="project" value="InterPro"/>
</dbReference>
<proteinExistence type="predicted"/>
<dbReference type="Pfam" id="PF13354">
    <property type="entry name" value="Beta-lactamase2"/>
    <property type="match status" value="1"/>
</dbReference>
<accession>A0A6N2T5V2</accession>
<dbReference type="GO" id="GO:0046677">
    <property type="term" value="P:response to antibiotic"/>
    <property type="evidence" value="ECO:0007669"/>
    <property type="project" value="InterPro"/>
</dbReference>